<evidence type="ECO:0000313" key="3">
    <source>
        <dbReference type="EMBL" id="KAL3628800.1"/>
    </source>
</evidence>
<dbReference type="PANTHER" id="PTHR31672:SF13">
    <property type="entry name" value="F-BOX PROTEIN CPR30-LIKE"/>
    <property type="match status" value="1"/>
</dbReference>
<dbReference type="CDD" id="cd22157">
    <property type="entry name" value="F-box_AtFBW1-like"/>
    <property type="match status" value="1"/>
</dbReference>
<dbReference type="InterPro" id="IPR006527">
    <property type="entry name" value="F-box-assoc_dom_typ1"/>
</dbReference>
<feature type="domain" description="F-box associated beta-propeller type 1" evidence="2">
    <location>
        <begin position="94"/>
        <end position="252"/>
    </location>
</feature>
<reference evidence="4" key="1">
    <citation type="journal article" date="2024" name="IScience">
        <title>Strigolactones Initiate the Formation of Haustorium-like Structures in Castilleja.</title>
        <authorList>
            <person name="Buerger M."/>
            <person name="Peterson D."/>
            <person name="Chory J."/>
        </authorList>
    </citation>
    <scope>NUCLEOTIDE SEQUENCE [LARGE SCALE GENOMIC DNA]</scope>
</reference>
<dbReference type="AlphaFoldDB" id="A0ABD3CFY8"/>
<proteinExistence type="predicted"/>
<dbReference type="NCBIfam" id="TIGR01640">
    <property type="entry name" value="F_box_assoc_1"/>
    <property type="match status" value="1"/>
</dbReference>
<dbReference type="EMBL" id="JAVIJP010000036">
    <property type="protein sequence ID" value="KAL3628800.1"/>
    <property type="molecule type" value="Genomic_DNA"/>
</dbReference>
<dbReference type="InterPro" id="IPR050796">
    <property type="entry name" value="SCF_F-box_component"/>
</dbReference>
<gene>
    <name evidence="3" type="ORF">CASFOL_027846</name>
</gene>
<organism evidence="3 4">
    <name type="scientific">Castilleja foliolosa</name>
    <dbReference type="NCBI Taxonomy" id="1961234"/>
    <lineage>
        <taxon>Eukaryota</taxon>
        <taxon>Viridiplantae</taxon>
        <taxon>Streptophyta</taxon>
        <taxon>Embryophyta</taxon>
        <taxon>Tracheophyta</taxon>
        <taxon>Spermatophyta</taxon>
        <taxon>Magnoliopsida</taxon>
        <taxon>eudicotyledons</taxon>
        <taxon>Gunneridae</taxon>
        <taxon>Pentapetalae</taxon>
        <taxon>asterids</taxon>
        <taxon>lamiids</taxon>
        <taxon>Lamiales</taxon>
        <taxon>Orobanchaceae</taxon>
        <taxon>Pedicularideae</taxon>
        <taxon>Castillejinae</taxon>
        <taxon>Castilleja</taxon>
    </lineage>
</organism>
<feature type="domain" description="F-box" evidence="1">
    <location>
        <begin position="23"/>
        <end position="57"/>
    </location>
</feature>
<dbReference type="Pfam" id="PF07734">
    <property type="entry name" value="FBA_1"/>
    <property type="match status" value="1"/>
</dbReference>
<comment type="caution">
    <text evidence="3">The sequence shown here is derived from an EMBL/GenBank/DDBJ whole genome shotgun (WGS) entry which is preliminary data.</text>
</comment>
<dbReference type="InterPro" id="IPR017451">
    <property type="entry name" value="F-box-assoc_interact_dom"/>
</dbReference>
<accession>A0ABD3CFY8</accession>
<sequence length="415" mass="47743">MPPEKLKNCQITNPAAAALASCEDLMLCILARLPVKSICRFKSVCKPWNHLLSTQEFVKMQFKISNESKNQSFLVHRRNLYGSSPFSVFNIDSNENAKIDHPFDRINIVGCCRGLVCIKRDEEFVLWNPAMNLSKTLSPLKDPEIVSLGFGYDAEGDDFKVVRLILKFKRNFGMCVSCVKVYSVNSDSWTTIEPGFQFSKLKICRNSISAIVNGNPYWVGKIDVIKRDVLICFDMSKLVFKIVPLSSLDYNKAEHDIEFVDFNGSVGALVFTWKNRWHNEESVEYVDSWVFDDDEQIWAKSYSVGPIDQVKMKRVLRCLKDGRVLGVRPIEPGQMIVFNSETKYVKDLFNVGHEYFGIYDYTASLVYIEGMEKVKLKKRRDHWNKSKVFGVCLFSIMLIVSNLKYFRSSRTGKKH</sequence>
<dbReference type="PROSITE" id="PS51257">
    <property type="entry name" value="PROKAR_LIPOPROTEIN"/>
    <property type="match status" value="1"/>
</dbReference>
<dbReference type="Gene3D" id="1.20.1280.50">
    <property type="match status" value="1"/>
</dbReference>
<evidence type="ECO:0000313" key="4">
    <source>
        <dbReference type="Proteomes" id="UP001632038"/>
    </source>
</evidence>
<dbReference type="Pfam" id="PF00646">
    <property type="entry name" value="F-box"/>
    <property type="match status" value="1"/>
</dbReference>
<dbReference type="Proteomes" id="UP001632038">
    <property type="component" value="Unassembled WGS sequence"/>
</dbReference>
<evidence type="ECO:0000259" key="1">
    <source>
        <dbReference type="Pfam" id="PF00646"/>
    </source>
</evidence>
<protein>
    <recommendedName>
        <fullName evidence="5">F-box domain-containing protein</fullName>
    </recommendedName>
</protein>
<dbReference type="InterPro" id="IPR001810">
    <property type="entry name" value="F-box_dom"/>
</dbReference>
<keyword evidence="4" id="KW-1185">Reference proteome</keyword>
<evidence type="ECO:0008006" key="5">
    <source>
        <dbReference type="Google" id="ProtNLM"/>
    </source>
</evidence>
<name>A0ABD3CFY8_9LAMI</name>
<dbReference type="PANTHER" id="PTHR31672">
    <property type="entry name" value="BNACNNG10540D PROTEIN"/>
    <property type="match status" value="1"/>
</dbReference>
<dbReference type="InterPro" id="IPR036047">
    <property type="entry name" value="F-box-like_dom_sf"/>
</dbReference>
<evidence type="ECO:0000259" key="2">
    <source>
        <dbReference type="Pfam" id="PF07734"/>
    </source>
</evidence>
<dbReference type="SUPFAM" id="SSF81383">
    <property type="entry name" value="F-box domain"/>
    <property type="match status" value="1"/>
</dbReference>